<dbReference type="InterPro" id="IPR007329">
    <property type="entry name" value="FMN-bd"/>
</dbReference>
<dbReference type="Proteomes" id="UP001596004">
    <property type="component" value="Unassembled WGS sequence"/>
</dbReference>
<feature type="compositionally biased region" description="Acidic residues" evidence="1">
    <location>
        <begin position="72"/>
        <end position="84"/>
    </location>
</feature>
<dbReference type="EMBL" id="JBHSFP010000021">
    <property type="protein sequence ID" value="MFC4534302.1"/>
    <property type="molecule type" value="Genomic_DNA"/>
</dbReference>
<evidence type="ECO:0000313" key="4">
    <source>
        <dbReference type="EMBL" id="MFC4534302.1"/>
    </source>
</evidence>
<evidence type="ECO:0000259" key="3">
    <source>
        <dbReference type="SMART" id="SM00900"/>
    </source>
</evidence>
<dbReference type="Gene3D" id="3.90.1010.20">
    <property type="match status" value="1"/>
</dbReference>
<accession>A0ABV9CP95</accession>
<keyword evidence="5" id="KW-1185">Reference proteome</keyword>
<name>A0ABV9CP95_9ACTN</name>
<feature type="compositionally biased region" description="Low complexity" evidence="1">
    <location>
        <begin position="56"/>
        <end position="65"/>
    </location>
</feature>
<feature type="signal peptide" evidence="2">
    <location>
        <begin position="1"/>
        <end position="25"/>
    </location>
</feature>
<protein>
    <submittedName>
        <fullName evidence="4">FMN-binding protein</fullName>
    </submittedName>
</protein>
<gene>
    <name evidence="4" type="ORF">ACFO60_26385</name>
</gene>
<dbReference type="RefSeq" id="WP_380844667.1">
    <property type="nucleotide sequence ID" value="NZ_JBHSFP010000021.1"/>
</dbReference>
<keyword evidence="2" id="KW-0732">Signal</keyword>
<comment type="caution">
    <text evidence="4">The sequence shown here is derived from an EMBL/GenBank/DDBJ whole genome shotgun (WGS) entry which is preliminary data.</text>
</comment>
<dbReference type="Pfam" id="PF04205">
    <property type="entry name" value="FMN_bind"/>
    <property type="match status" value="1"/>
</dbReference>
<evidence type="ECO:0000313" key="5">
    <source>
        <dbReference type="Proteomes" id="UP001596004"/>
    </source>
</evidence>
<feature type="chain" id="PRO_5045534855" evidence="2">
    <location>
        <begin position="26"/>
        <end position="203"/>
    </location>
</feature>
<feature type="compositionally biased region" description="Gly residues" evidence="1">
    <location>
        <begin position="42"/>
        <end position="55"/>
    </location>
</feature>
<proteinExistence type="predicted"/>
<evidence type="ECO:0000256" key="2">
    <source>
        <dbReference type="SAM" id="SignalP"/>
    </source>
</evidence>
<sequence length="203" mass="20383">MRRAILAVLVTAVGLVLLLSFKPHAMTAVADRPAALSQSGGAPRGDGVQDGGGSAGDDQASDPGGVTTRGDDEGDGEQDDDDDGGLGLATQAPPEPTARPGAGQDANAGAGGGKAVTGDAADTRWGPVQVQVTLSGRKVTAIKVLQSPDGNRRDIVINERALPILTQEALTAQSAQIDTVSGATYTSDGYIRSLQSALDKAGL</sequence>
<reference evidence="5" key="1">
    <citation type="journal article" date="2019" name="Int. J. Syst. Evol. Microbiol.">
        <title>The Global Catalogue of Microorganisms (GCM) 10K type strain sequencing project: providing services to taxonomists for standard genome sequencing and annotation.</title>
        <authorList>
            <consortium name="The Broad Institute Genomics Platform"/>
            <consortium name="The Broad Institute Genome Sequencing Center for Infectious Disease"/>
            <person name="Wu L."/>
            <person name="Ma J."/>
        </authorList>
    </citation>
    <scope>NUCLEOTIDE SEQUENCE [LARGE SCALE GENOMIC DNA]</scope>
    <source>
        <strain evidence="5">CGMCC 4.7132</strain>
    </source>
</reference>
<feature type="domain" description="FMN-binding" evidence="3">
    <location>
        <begin position="123"/>
        <end position="201"/>
    </location>
</feature>
<organism evidence="4 5">
    <name type="scientific">Sphaerisporangium dianthi</name>
    <dbReference type="NCBI Taxonomy" id="1436120"/>
    <lineage>
        <taxon>Bacteria</taxon>
        <taxon>Bacillati</taxon>
        <taxon>Actinomycetota</taxon>
        <taxon>Actinomycetes</taxon>
        <taxon>Streptosporangiales</taxon>
        <taxon>Streptosporangiaceae</taxon>
        <taxon>Sphaerisporangium</taxon>
    </lineage>
</organism>
<evidence type="ECO:0000256" key="1">
    <source>
        <dbReference type="SAM" id="MobiDB-lite"/>
    </source>
</evidence>
<feature type="region of interest" description="Disordered" evidence="1">
    <location>
        <begin position="34"/>
        <end position="122"/>
    </location>
</feature>
<dbReference type="SMART" id="SM00900">
    <property type="entry name" value="FMN_bind"/>
    <property type="match status" value="1"/>
</dbReference>